<sequence length="104" mass="11466">MSKSLADIQLAERRYDQLASDMIALLRANGDDEGADFAQSMLDEDGSGTAVNACVIDIIAHRIDPISVAPLFETVHAEFPGCDEDYQDFLEYLQDRSTEVVPLD</sequence>
<proteinExistence type="predicted"/>
<keyword evidence="2" id="KW-1185">Reference proteome</keyword>
<dbReference type="AlphaFoldDB" id="A0A2N5IZ98"/>
<dbReference type="EMBL" id="NMWT01000025">
    <property type="protein sequence ID" value="PLS27284.1"/>
    <property type="molecule type" value="Genomic_DNA"/>
</dbReference>
<evidence type="ECO:0000313" key="2">
    <source>
        <dbReference type="Proteomes" id="UP000235034"/>
    </source>
</evidence>
<accession>A0A2N5IZ98</accession>
<gene>
    <name evidence="1" type="ORF">Uis4E_1680</name>
</gene>
<name>A0A2N5IZ98_9BIFI</name>
<dbReference type="Proteomes" id="UP000235034">
    <property type="component" value="Unassembled WGS sequence"/>
</dbReference>
<evidence type="ECO:0000313" key="1">
    <source>
        <dbReference type="EMBL" id="PLS27284.1"/>
    </source>
</evidence>
<protein>
    <submittedName>
        <fullName evidence="1">Uncharacterized protein</fullName>
    </submittedName>
</protein>
<dbReference type="OrthoDB" id="3233763at2"/>
<comment type="caution">
    <text evidence="1">The sequence shown here is derived from an EMBL/GenBank/DDBJ whole genome shotgun (WGS) entry which is preliminary data.</text>
</comment>
<organism evidence="1 2">
    <name type="scientific">Bifidobacterium parmae</name>
    <dbReference type="NCBI Taxonomy" id="361854"/>
    <lineage>
        <taxon>Bacteria</taxon>
        <taxon>Bacillati</taxon>
        <taxon>Actinomycetota</taxon>
        <taxon>Actinomycetes</taxon>
        <taxon>Bifidobacteriales</taxon>
        <taxon>Bifidobacteriaceae</taxon>
        <taxon>Bifidobacterium</taxon>
    </lineage>
</organism>
<reference evidence="1 2" key="1">
    <citation type="submission" date="2017-07" db="EMBL/GenBank/DDBJ databases">
        <title>Bifidobacterium novel species.</title>
        <authorList>
            <person name="Lugli G.A."/>
            <person name="Milani C."/>
            <person name="Duranti S."/>
            <person name="Mangifesta M."/>
        </authorList>
    </citation>
    <scope>NUCLEOTIDE SEQUENCE [LARGE SCALE GENOMIC DNA]</scope>
    <source>
        <strain evidence="1 2">77</strain>
    </source>
</reference>
<dbReference type="RefSeq" id="WP_101622765.1">
    <property type="nucleotide sequence ID" value="NZ_NMWT01000025.1"/>
</dbReference>